<keyword evidence="1" id="KW-1003">Cell membrane</keyword>
<keyword evidence="3" id="KW-0479">Metal-binding</keyword>
<keyword evidence="9" id="KW-1185">Reference proteome</keyword>
<dbReference type="EMBL" id="CP036287">
    <property type="protein sequence ID" value="QDU67446.1"/>
    <property type="molecule type" value="Genomic_DNA"/>
</dbReference>
<keyword evidence="4 8" id="KW-0378">Hydrolase</keyword>
<evidence type="ECO:0000313" key="8">
    <source>
        <dbReference type="EMBL" id="QDU67446.1"/>
    </source>
</evidence>
<dbReference type="NCBIfam" id="NF003743">
    <property type="entry name" value="PRK05340.1"/>
    <property type="match status" value="1"/>
</dbReference>
<keyword evidence="6" id="KW-0464">Manganese</keyword>
<keyword evidence="2" id="KW-0997">Cell inner membrane</keyword>
<dbReference type="PANTHER" id="PTHR34990">
    <property type="entry name" value="UDP-2,3-DIACYLGLUCOSAMINE HYDROLASE-RELATED"/>
    <property type="match status" value="1"/>
</dbReference>
<feature type="domain" description="Calcineurin-like phosphoesterase" evidence="7">
    <location>
        <begin position="23"/>
        <end position="218"/>
    </location>
</feature>
<evidence type="ECO:0000259" key="7">
    <source>
        <dbReference type="Pfam" id="PF00149"/>
    </source>
</evidence>
<keyword evidence="5" id="KW-0472">Membrane</keyword>
<sequence>MSAAGAQAAADRRPELELSAGTLLIGDLHLDVELDGAARGFADWLGGLPDPPRLIVLGDLFEYWVGDAQARTPGGRAVLEALRARVGAGCAIDVIPGNRDFLLGPRFEQATGARVRSQGLIGVLPGGSRALIVHGDELCTLDVGYQRLRRVLRSRALTWLAPRLPLAISQGLARRLRRASRTALETKPRAEAQQQPDAVRDLCAETRCGVLICGHAHEWRDEQLDGGPRWLVVDAFGAGRDLLQVGGQGEIRGSASRDLPPSP</sequence>
<dbReference type="PANTHER" id="PTHR34990:SF1">
    <property type="entry name" value="UDP-2,3-DIACYLGLUCOSAMINE HYDROLASE"/>
    <property type="match status" value="1"/>
</dbReference>
<evidence type="ECO:0000313" key="9">
    <source>
        <dbReference type="Proteomes" id="UP000316921"/>
    </source>
</evidence>
<dbReference type="GO" id="GO:0009245">
    <property type="term" value="P:lipid A biosynthetic process"/>
    <property type="evidence" value="ECO:0007669"/>
    <property type="project" value="TreeGrafter"/>
</dbReference>
<evidence type="ECO:0000256" key="5">
    <source>
        <dbReference type="ARBA" id="ARBA00023136"/>
    </source>
</evidence>
<evidence type="ECO:0000256" key="4">
    <source>
        <dbReference type="ARBA" id="ARBA00022801"/>
    </source>
</evidence>
<dbReference type="Gene3D" id="3.60.21.10">
    <property type="match status" value="1"/>
</dbReference>
<proteinExistence type="predicted"/>
<dbReference type="GO" id="GO:0046872">
    <property type="term" value="F:metal ion binding"/>
    <property type="evidence" value="ECO:0007669"/>
    <property type="project" value="UniProtKB-KW"/>
</dbReference>
<protein>
    <submittedName>
        <fullName evidence="8">UDP-2,3-diacylglucosamine hydrolase</fullName>
        <ecNumber evidence="8">3.6.1.54</ecNumber>
    </submittedName>
</protein>
<dbReference type="InterPro" id="IPR029052">
    <property type="entry name" value="Metallo-depent_PP-like"/>
</dbReference>
<evidence type="ECO:0000256" key="1">
    <source>
        <dbReference type="ARBA" id="ARBA00022475"/>
    </source>
</evidence>
<dbReference type="GO" id="GO:0008758">
    <property type="term" value="F:UDP-2,3-diacylglucosamine hydrolase activity"/>
    <property type="evidence" value="ECO:0007669"/>
    <property type="project" value="TreeGrafter"/>
</dbReference>
<evidence type="ECO:0000256" key="2">
    <source>
        <dbReference type="ARBA" id="ARBA00022519"/>
    </source>
</evidence>
<gene>
    <name evidence="8" type="primary">lpxH</name>
    <name evidence="8" type="ORF">Pla133_25290</name>
</gene>
<dbReference type="InterPro" id="IPR043461">
    <property type="entry name" value="LpxH-like"/>
</dbReference>
<dbReference type="SUPFAM" id="SSF56300">
    <property type="entry name" value="Metallo-dependent phosphatases"/>
    <property type="match status" value="1"/>
</dbReference>
<dbReference type="InterPro" id="IPR004843">
    <property type="entry name" value="Calcineurin-like_PHP"/>
</dbReference>
<dbReference type="EC" id="3.6.1.54" evidence="8"/>
<dbReference type="Proteomes" id="UP000316921">
    <property type="component" value="Chromosome"/>
</dbReference>
<accession>A0A518BKE8</accession>
<dbReference type="RefSeq" id="WP_145065637.1">
    <property type="nucleotide sequence ID" value="NZ_CP036287.1"/>
</dbReference>
<dbReference type="AlphaFoldDB" id="A0A518BKE8"/>
<organism evidence="8 9">
    <name type="scientific">Engelhardtia mirabilis</name>
    <dbReference type="NCBI Taxonomy" id="2528011"/>
    <lineage>
        <taxon>Bacteria</taxon>
        <taxon>Pseudomonadati</taxon>
        <taxon>Planctomycetota</taxon>
        <taxon>Planctomycetia</taxon>
        <taxon>Planctomycetia incertae sedis</taxon>
        <taxon>Engelhardtia</taxon>
    </lineage>
</organism>
<evidence type="ECO:0000256" key="6">
    <source>
        <dbReference type="ARBA" id="ARBA00023211"/>
    </source>
</evidence>
<dbReference type="Pfam" id="PF00149">
    <property type="entry name" value="Metallophos"/>
    <property type="match status" value="1"/>
</dbReference>
<dbReference type="GO" id="GO:0016020">
    <property type="term" value="C:membrane"/>
    <property type="evidence" value="ECO:0007669"/>
    <property type="project" value="GOC"/>
</dbReference>
<dbReference type="KEGG" id="pbap:Pla133_25290"/>
<evidence type="ECO:0000256" key="3">
    <source>
        <dbReference type="ARBA" id="ARBA00022723"/>
    </source>
</evidence>
<name>A0A518BKE8_9BACT</name>
<dbReference type="CDD" id="cd07398">
    <property type="entry name" value="MPP_YbbF-LpxH"/>
    <property type="match status" value="1"/>
</dbReference>
<reference evidence="8 9" key="1">
    <citation type="submission" date="2019-02" db="EMBL/GenBank/DDBJ databases">
        <title>Deep-cultivation of Planctomycetes and their phenomic and genomic characterization uncovers novel biology.</title>
        <authorList>
            <person name="Wiegand S."/>
            <person name="Jogler M."/>
            <person name="Boedeker C."/>
            <person name="Pinto D."/>
            <person name="Vollmers J."/>
            <person name="Rivas-Marin E."/>
            <person name="Kohn T."/>
            <person name="Peeters S.H."/>
            <person name="Heuer A."/>
            <person name="Rast P."/>
            <person name="Oberbeckmann S."/>
            <person name="Bunk B."/>
            <person name="Jeske O."/>
            <person name="Meyerdierks A."/>
            <person name="Storesund J.E."/>
            <person name="Kallscheuer N."/>
            <person name="Luecker S."/>
            <person name="Lage O.M."/>
            <person name="Pohl T."/>
            <person name="Merkel B.J."/>
            <person name="Hornburger P."/>
            <person name="Mueller R.-W."/>
            <person name="Bruemmer F."/>
            <person name="Labrenz M."/>
            <person name="Spormann A.M."/>
            <person name="Op den Camp H."/>
            <person name="Overmann J."/>
            <person name="Amann R."/>
            <person name="Jetten M.S.M."/>
            <person name="Mascher T."/>
            <person name="Medema M.H."/>
            <person name="Devos D.P."/>
            <person name="Kaster A.-K."/>
            <person name="Ovreas L."/>
            <person name="Rohde M."/>
            <person name="Galperin M.Y."/>
            <person name="Jogler C."/>
        </authorList>
    </citation>
    <scope>NUCLEOTIDE SEQUENCE [LARGE SCALE GENOMIC DNA]</scope>
    <source>
        <strain evidence="8 9">Pla133</strain>
    </source>
</reference>